<dbReference type="AlphaFoldDB" id="A0A1A9UEW2"/>
<accession>A0A1A9UEW2</accession>
<dbReference type="VEuPathDB" id="VectorBase:GAUT002602"/>
<dbReference type="EnsemblMetazoa" id="GAUT002602-RA">
    <property type="protein sequence ID" value="GAUT002602-PA"/>
    <property type="gene ID" value="GAUT002602"/>
</dbReference>
<keyword evidence="2" id="KW-1185">Reference proteome</keyword>
<proteinExistence type="predicted"/>
<evidence type="ECO:0000313" key="1">
    <source>
        <dbReference type="EnsemblMetazoa" id="GAUT002602-PA"/>
    </source>
</evidence>
<dbReference type="Proteomes" id="UP000078200">
    <property type="component" value="Unassembled WGS sequence"/>
</dbReference>
<sequence>MYGYIDNLYFSTIRQPKRPVINIANNATIDKEGVGLFAITTWFGKENIIHVTQLFWLFCEYFGKSIPGWKCNSYCGNHDSRTFQLDVVEDSVIAVTNDDILKETISVAIKSDFTNESCSKCNRYPSHTVILPYPTILLLETTKRQKTKACLIHFRIMFFQINRAALRRRWSLPRTRVKSKIGISAFGYSRQNPDNKHCTGSSRLRGATSDNQRTPTTNVEGVLGILRIHRMEKKCVHSSGTWEYLEPRDLRPMISKQIKNY</sequence>
<reference evidence="1" key="1">
    <citation type="submission" date="2020-05" db="UniProtKB">
        <authorList>
            <consortium name="EnsemblMetazoa"/>
        </authorList>
    </citation>
    <scope>IDENTIFICATION</scope>
    <source>
        <strain evidence="1">TTRI</strain>
    </source>
</reference>
<organism evidence="1 2">
    <name type="scientific">Glossina austeni</name>
    <name type="common">Savannah tsetse fly</name>
    <dbReference type="NCBI Taxonomy" id="7395"/>
    <lineage>
        <taxon>Eukaryota</taxon>
        <taxon>Metazoa</taxon>
        <taxon>Ecdysozoa</taxon>
        <taxon>Arthropoda</taxon>
        <taxon>Hexapoda</taxon>
        <taxon>Insecta</taxon>
        <taxon>Pterygota</taxon>
        <taxon>Neoptera</taxon>
        <taxon>Endopterygota</taxon>
        <taxon>Diptera</taxon>
        <taxon>Brachycera</taxon>
        <taxon>Muscomorpha</taxon>
        <taxon>Hippoboscoidea</taxon>
        <taxon>Glossinidae</taxon>
        <taxon>Glossina</taxon>
    </lineage>
</organism>
<name>A0A1A9UEW2_GLOAU</name>
<evidence type="ECO:0000313" key="2">
    <source>
        <dbReference type="Proteomes" id="UP000078200"/>
    </source>
</evidence>
<protein>
    <submittedName>
        <fullName evidence="1">Uncharacterized protein</fullName>
    </submittedName>
</protein>